<dbReference type="InterPro" id="IPR024607">
    <property type="entry name" value="Sulfatase_CS"/>
</dbReference>
<feature type="domain" description="Sulfatase N-terminal" evidence="5">
    <location>
        <begin position="30"/>
        <end position="327"/>
    </location>
</feature>
<dbReference type="AlphaFoldDB" id="A0A5M4AU70"/>
<dbReference type="EMBL" id="BLAX01000001">
    <property type="protein sequence ID" value="GET31485.1"/>
    <property type="molecule type" value="Genomic_DNA"/>
</dbReference>
<dbReference type="GO" id="GO:0004065">
    <property type="term" value="F:arylsulfatase activity"/>
    <property type="evidence" value="ECO:0007669"/>
    <property type="project" value="TreeGrafter"/>
</dbReference>
<dbReference type="PANTHER" id="PTHR42693">
    <property type="entry name" value="ARYLSULFATASE FAMILY MEMBER"/>
    <property type="match status" value="1"/>
</dbReference>
<accession>A0A5M4AU70</accession>
<proteinExistence type="inferred from homology"/>
<evidence type="ECO:0000256" key="1">
    <source>
        <dbReference type="ARBA" id="ARBA00008779"/>
    </source>
</evidence>
<dbReference type="Gene3D" id="3.30.1120.10">
    <property type="match status" value="1"/>
</dbReference>
<dbReference type="InterPro" id="IPR017850">
    <property type="entry name" value="Alkaline_phosphatase_core_sf"/>
</dbReference>
<dbReference type="RefSeq" id="WP_082229571.1">
    <property type="nucleotide sequence ID" value="NZ_BLAX01000001.1"/>
</dbReference>
<protein>
    <submittedName>
        <fullName evidence="6">Arylsulfatase</fullName>
    </submittedName>
</protein>
<evidence type="ECO:0000256" key="3">
    <source>
        <dbReference type="ARBA" id="ARBA00022801"/>
    </source>
</evidence>
<dbReference type="PROSITE" id="PS00149">
    <property type="entry name" value="SULFATASE_2"/>
    <property type="match status" value="1"/>
</dbReference>
<gene>
    <name evidence="6" type="primary">arsA_1</name>
    <name evidence="6" type="ORF">PbJCM13498_03480</name>
</gene>
<evidence type="ECO:0000256" key="2">
    <source>
        <dbReference type="ARBA" id="ARBA00022723"/>
    </source>
</evidence>
<dbReference type="SUPFAM" id="SSF53649">
    <property type="entry name" value="Alkaline phosphatase-like"/>
    <property type="match status" value="1"/>
</dbReference>
<dbReference type="InterPro" id="IPR050738">
    <property type="entry name" value="Sulfatase"/>
</dbReference>
<name>A0A5M4AU70_9BACT</name>
<dbReference type="CDD" id="cd16026">
    <property type="entry name" value="GALNS_like"/>
    <property type="match status" value="1"/>
</dbReference>
<keyword evidence="2" id="KW-0479">Metal-binding</keyword>
<comment type="similarity">
    <text evidence="1">Belongs to the sulfatase family.</text>
</comment>
<evidence type="ECO:0000256" key="4">
    <source>
        <dbReference type="ARBA" id="ARBA00022837"/>
    </source>
</evidence>
<keyword evidence="3" id="KW-0378">Hydrolase</keyword>
<dbReference type="InterPro" id="IPR000917">
    <property type="entry name" value="Sulfatase_N"/>
</dbReference>
<reference evidence="6 7" key="1">
    <citation type="submission" date="2019-10" db="EMBL/GenBank/DDBJ databases">
        <title>Prolixibacter strains distinguished by the presence of nitrate reductase genes were adept at nitrate-dependent anaerobic corrosion of metallic iron and carbon steel.</title>
        <authorList>
            <person name="Iino T."/>
            <person name="Shono N."/>
            <person name="Ito K."/>
            <person name="Nakamura R."/>
            <person name="Sueoka K."/>
            <person name="Harayama S."/>
            <person name="Ohkuma M."/>
        </authorList>
    </citation>
    <scope>NUCLEOTIDE SEQUENCE [LARGE SCALE GENOMIC DNA]</scope>
    <source>
        <strain evidence="6 7">JCM 13498</strain>
    </source>
</reference>
<dbReference type="Proteomes" id="UP000391834">
    <property type="component" value="Unassembled WGS sequence"/>
</dbReference>
<dbReference type="PANTHER" id="PTHR42693:SF33">
    <property type="entry name" value="ARYLSULFATASE"/>
    <property type="match status" value="1"/>
</dbReference>
<dbReference type="GO" id="GO:0046872">
    <property type="term" value="F:metal ion binding"/>
    <property type="evidence" value="ECO:0007669"/>
    <property type="project" value="UniProtKB-KW"/>
</dbReference>
<dbReference type="PROSITE" id="PS00523">
    <property type="entry name" value="SULFATASE_1"/>
    <property type="match status" value="1"/>
</dbReference>
<comment type="caution">
    <text evidence="6">The sequence shown here is derived from an EMBL/GenBank/DDBJ whole genome shotgun (WGS) entry which is preliminary data.</text>
</comment>
<dbReference type="Pfam" id="PF00884">
    <property type="entry name" value="Sulfatase"/>
    <property type="match status" value="1"/>
</dbReference>
<sequence>MKTKNLLLGLALTSPIAAKAVKSAPVEKKPNVVIFFIDDMGYSDISCYGQKKWKTPNIDQLAENGIRFTDAYSASPICSPSRAGLLTGRYPARMGIQQVFFPDNYTGIPQKELLIPELLKTAGYTTGIIGKWHLGSREKFLPLQNGFDEYFGIPYSNDMSSQVYLRGNDVVQFHIDQSHMTKKYTEEAISFIDRHKDQPFFLELAHNMMHVPIFCSPEFRGKSGAGLYGDAVLEVDWSIGQVMAELKKQGLLDNTLVIFSSDNGPWLQEGPLGGEAKPLREGKTTSYEGGVRVPLIAYWKGKIKPRTDHEVVRNLDWFPTLADICGVAVPDSIRLDGYDISGVLLRGEKSPSNVYAYFRNNKDVTSLRVGDWKITLPQDKIVGNFWRASTAAHDTLLFNLKEDQSETTDLFHKYPEKAKEMTKAIETYKANFGPIPPALVVWGNDQRRELQQQRHKAIEEAKKRGIKSKKDEVDGFIEGRDAL</sequence>
<dbReference type="OrthoDB" id="9765065at2"/>
<evidence type="ECO:0000259" key="5">
    <source>
        <dbReference type="Pfam" id="PF00884"/>
    </source>
</evidence>
<dbReference type="Gene3D" id="3.40.720.10">
    <property type="entry name" value="Alkaline Phosphatase, subunit A"/>
    <property type="match status" value="1"/>
</dbReference>
<keyword evidence="4" id="KW-0106">Calcium</keyword>
<organism evidence="6 7">
    <name type="scientific">Prolixibacter bellariivorans</name>
    <dbReference type="NCBI Taxonomy" id="314319"/>
    <lineage>
        <taxon>Bacteria</taxon>
        <taxon>Pseudomonadati</taxon>
        <taxon>Bacteroidota</taxon>
        <taxon>Bacteroidia</taxon>
        <taxon>Marinilabiliales</taxon>
        <taxon>Prolixibacteraceae</taxon>
        <taxon>Prolixibacter</taxon>
    </lineage>
</organism>
<evidence type="ECO:0000313" key="6">
    <source>
        <dbReference type="EMBL" id="GET31485.1"/>
    </source>
</evidence>
<keyword evidence="7" id="KW-1185">Reference proteome</keyword>
<evidence type="ECO:0000313" key="7">
    <source>
        <dbReference type="Proteomes" id="UP000391834"/>
    </source>
</evidence>